<dbReference type="InterPro" id="IPR011993">
    <property type="entry name" value="PH-like_dom_sf"/>
</dbReference>
<dbReference type="CDD" id="cd22915">
    <property type="entry name" value="HFD_SOS1_rpt2"/>
    <property type="match status" value="1"/>
</dbReference>
<dbReference type="GO" id="GO:0007265">
    <property type="term" value="P:Ras protein signal transduction"/>
    <property type="evidence" value="ECO:0007669"/>
    <property type="project" value="TreeGrafter"/>
</dbReference>
<dbReference type="GO" id="GO:0005085">
    <property type="term" value="F:guanyl-nucleotide exchange factor activity"/>
    <property type="evidence" value="ECO:0007669"/>
    <property type="project" value="UniProtKB-KW"/>
</dbReference>
<dbReference type="GO" id="GO:0030527">
    <property type="term" value="F:structural constituent of chromatin"/>
    <property type="evidence" value="ECO:0007669"/>
    <property type="project" value="InterPro"/>
</dbReference>
<dbReference type="SUPFAM" id="SSF50729">
    <property type="entry name" value="PH domain-like"/>
    <property type="match status" value="1"/>
</dbReference>
<dbReference type="InterPro" id="IPR035899">
    <property type="entry name" value="DBL_dom_sf"/>
</dbReference>
<gene>
    <name evidence="8" type="primary">sos2</name>
</gene>
<dbReference type="InterPro" id="IPR023578">
    <property type="entry name" value="Ras_GEF_dom_sf"/>
</dbReference>
<dbReference type="Gene3D" id="1.20.870.10">
    <property type="entry name" value="Son of sevenless (SoS) protein Chain: S domain 1"/>
    <property type="match status" value="1"/>
</dbReference>
<dbReference type="AlphaFoldDB" id="A0A4Y5MZ80"/>
<feature type="domain" description="PH" evidence="4">
    <location>
        <begin position="443"/>
        <end position="550"/>
    </location>
</feature>
<dbReference type="SMART" id="SM00229">
    <property type="entry name" value="RasGEFN"/>
    <property type="match status" value="1"/>
</dbReference>
<evidence type="ECO:0000256" key="1">
    <source>
        <dbReference type="ARBA" id="ARBA00022658"/>
    </source>
</evidence>
<dbReference type="SUPFAM" id="SSF47113">
    <property type="entry name" value="Histone-fold"/>
    <property type="match status" value="1"/>
</dbReference>
<feature type="compositionally biased region" description="Basic and acidic residues" evidence="3">
    <location>
        <begin position="1239"/>
        <end position="1249"/>
    </location>
</feature>
<dbReference type="InterPro" id="IPR001849">
    <property type="entry name" value="PH_domain"/>
</dbReference>
<dbReference type="GO" id="GO:0000786">
    <property type="term" value="C:nucleosome"/>
    <property type="evidence" value="ECO:0007669"/>
    <property type="project" value="InterPro"/>
</dbReference>
<evidence type="ECO:0000256" key="3">
    <source>
        <dbReference type="SAM" id="MobiDB-lite"/>
    </source>
</evidence>
<evidence type="ECO:0000259" key="6">
    <source>
        <dbReference type="PROSITE" id="PS50010"/>
    </source>
</evidence>
<sequence>MFPVPGVVEAQPYDFNSNDNAQKWRGLFITALENVQHQVNPSLVAKEDALQYIEGLILNLLGTLCVCQPHTVQDVQDRVQKTFPDPIDKWAMGDANAALEKGKKNSNIVLPVDKIHHLLIKEVLGYKIDFQVSLYIVAVLEYIAADILKLTGKYVRKVKHSEITSQDIKVAICADQVLMDMFSQEEDVSLPLMEEPLGLRTEKQTYEDIVKDFIFEETQYMRDLNQIIKVFRAPFVKHFPRSKDLEVIFSNILDIYEFTANLQSSVEEQVELAAENETPLVGICFQDMAEEEEFNVYEKYVEDMLQPRGNQRLNTLLGRNDLSQTLEAEGHGFKDAMKYVLPKLLLGPIYHCLHYFEVIKALSNASPCEEDRECLEQASGLLASLKAVLERTFSGNYPRAKPWETSLRLQGRTGRQAVVQKMSELQRSIDGWEGKAIWQSCSEFITEGILMKYTKSKSSTERHVFLFDGLIILCKQNLRRTSVTNPSGEFKLKEKFSIRKVEFRDREDTEEMKNWFEIAPKDHPNNSITLLAKSQEEKSNWMAAFITLQTRSMLERRLDSILKKEEQEKPLKLPPEDTYRFAKEDSGENIVFEERGSSPSESPLIKGGTLLKLIERLTYHMYADPQFVRTFLTTYRSFCTPEQLLDLLIERFNIPDPPANLQNDLTRDADHNQQIRDDLKRFRKEYIKPVQFRVVNVLRHWVDHHYYDFERNLDLLHKLRDFLGTVKGKAMKKMAESIIKVIRRRFESLSTEREITHQSQPPKIEWHIARKKEEFDLMTLHPIEIARQVTLLEFDLYRAVQPSELVGCAWVKETKKQNSPNLLKLIDFTNNFTFWLEKCIITTENLDERVAIMNRILEIMIVFQELNNFNGVLAVVSAIHSASVHRLEHTYDEVKYKRNFEEAKELNSERFKKYQEKLRSINPPCVPFFGMYLTNILFIEEGNPDYLPRTTDMINFSKRRKVAEITGEIQQYQNQPYCLSVEPDIREFFEKLDPKDGMTTKEYIDFLYEKSLQIEPRGALRLQKYPKKYEYSLKSPGIKPSASSIRTLAREGRSFIPHIIPTAGPSYNRLADSEDSELSSPNQTTPPYSPSMTPPHSATDNVFSNVDLPSRDSGIDSVSYASSTLSLNQGPPTHPPLPRPTPVNLQPPPLPPRKKYRDSINDIGLSRSLTSPIVSEPPIPPRGAPPVPPRRDSFHSGQLQSRHSSGHISCATLPRCAALSGGRNPSNRATFPVEFHNGNGDDKNSDSEIPKLPPKTYRTHHHTRQKSS</sequence>
<dbReference type="InterPro" id="IPR002119">
    <property type="entry name" value="Histone_H2A"/>
</dbReference>
<dbReference type="PROSITE" id="PS50003">
    <property type="entry name" value="PH_DOMAIN"/>
    <property type="match status" value="1"/>
</dbReference>
<dbReference type="SMART" id="SM00147">
    <property type="entry name" value="RasGEF"/>
    <property type="match status" value="1"/>
</dbReference>
<evidence type="ECO:0000313" key="8">
    <source>
        <dbReference type="EMBL" id="QCW06541.1"/>
    </source>
</evidence>
<dbReference type="PROSITE" id="PS50010">
    <property type="entry name" value="DH_2"/>
    <property type="match status" value="1"/>
</dbReference>
<accession>A0A4Y5MZ80</accession>
<name>A0A4Y5MZ80_PINIB</name>
<dbReference type="InterPro" id="IPR000219">
    <property type="entry name" value="DH_dom"/>
</dbReference>
<dbReference type="CDD" id="cd06224">
    <property type="entry name" value="REM"/>
    <property type="match status" value="1"/>
</dbReference>
<dbReference type="CDD" id="cd22914">
    <property type="entry name" value="HFD_SOS1_rpt1"/>
    <property type="match status" value="1"/>
</dbReference>
<dbReference type="Pfam" id="PF00618">
    <property type="entry name" value="RasGEF_N"/>
    <property type="match status" value="1"/>
</dbReference>
<dbReference type="InterPro" id="IPR036964">
    <property type="entry name" value="RASGEF_cat_dom_sf"/>
</dbReference>
<dbReference type="GO" id="GO:0005886">
    <property type="term" value="C:plasma membrane"/>
    <property type="evidence" value="ECO:0007669"/>
    <property type="project" value="TreeGrafter"/>
</dbReference>
<feature type="region of interest" description="Disordered" evidence="3">
    <location>
        <begin position="1219"/>
        <end position="1268"/>
    </location>
</feature>
<dbReference type="PROSITE" id="PS00720">
    <property type="entry name" value="RASGEF"/>
    <property type="match status" value="1"/>
</dbReference>
<dbReference type="InterPro" id="IPR008937">
    <property type="entry name" value="Ras-like_GEF"/>
</dbReference>
<evidence type="ECO:0000259" key="4">
    <source>
        <dbReference type="PROSITE" id="PS50003"/>
    </source>
</evidence>
<feature type="compositionally biased region" description="Pro residues" evidence="3">
    <location>
        <begin position="1132"/>
        <end position="1151"/>
    </location>
</feature>
<dbReference type="InterPro" id="IPR055251">
    <property type="entry name" value="SOS1_NGEF_PH"/>
</dbReference>
<evidence type="ECO:0000259" key="7">
    <source>
        <dbReference type="PROSITE" id="PS50212"/>
    </source>
</evidence>
<protein>
    <submittedName>
        <fullName evidence="8">Son of sevenless homolog 2-like protein</fullName>
    </submittedName>
</protein>
<dbReference type="InterPro" id="IPR001895">
    <property type="entry name" value="RASGEF_cat_dom"/>
</dbReference>
<dbReference type="SUPFAM" id="SSF48366">
    <property type="entry name" value="Ras GEF"/>
    <property type="match status" value="1"/>
</dbReference>
<dbReference type="SMART" id="SM00233">
    <property type="entry name" value="PH"/>
    <property type="match status" value="1"/>
</dbReference>
<dbReference type="SMART" id="SM00414">
    <property type="entry name" value="H2A"/>
    <property type="match status" value="1"/>
</dbReference>
<dbReference type="FunFam" id="1.10.20.10:FF:000029">
    <property type="entry name" value="son of sevenless homolog 1 isoform X1"/>
    <property type="match status" value="1"/>
</dbReference>
<dbReference type="Pfam" id="PF00617">
    <property type="entry name" value="RasGEF"/>
    <property type="match status" value="1"/>
</dbReference>
<feature type="domain" description="DH" evidence="6">
    <location>
        <begin position="205"/>
        <end position="392"/>
    </location>
</feature>
<feature type="domain" description="Ras-GEF" evidence="5">
    <location>
        <begin position="781"/>
        <end position="1017"/>
    </location>
</feature>
<dbReference type="Gene3D" id="1.10.20.10">
    <property type="entry name" value="Histone, subunit A"/>
    <property type="match status" value="1"/>
</dbReference>
<evidence type="ECO:0000259" key="5">
    <source>
        <dbReference type="PROSITE" id="PS50009"/>
    </source>
</evidence>
<dbReference type="Pfam" id="PF22697">
    <property type="entry name" value="SOS1_NGEF_PH"/>
    <property type="match status" value="1"/>
</dbReference>
<dbReference type="PANTHER" id="PTHR23113">
    <property type="entry name" value="GUANINE NUCLEOTIDE EXCHANGE FACTOR"/>
    <property type="match status" value="1"/>
</dbReference>
<dbReference type="CDD" id="cd01261">
    <property type="entry name" value="PH_SOS"/>
    <property type="match status" value="1"/>
</dbReference>
<feature type="compositionally biased region" description="Polar residues" evidence="3">
    <location>
        <begin position="1119"/>
        <end position="1130"/>
    </location>
</feature>
<feature type="compositionally biased region" description="Pro residues" evidence="3">
    <location>
        <begin position="1175"/>
        <end position="1188"/>
    </location>
</feature>
<feature type="compositionally biased region" description="Polar residues" evidence="3">
    <location>
        <begin position="1195"/>
        <end position="1206"/>
    </location>
</feature>
<reference evidence="8" key="1">
    <citation type="submission" date="2018-10" db="EMBL/GenBank/DDBJ databases">
        <authorList>
            <person name="Zhang H."/>
        </authorList>
    </citation>
    <scope>NUCLEOTIDE SEQUENCE</scope>
</reference>
<dbReference type="SUPFAM" id="SSF48065">
    <property type="entry name" value="DBL homology domain (DH-domain)"/>
    <property type="match status" value="1"/>
</dbReference>
<dbReference type="Pfam" id="PF00621">
    <property type="entry name" value="RhoGEF"/>
    <property type="match status" value="1"/>
</dbReference>
<dbReference type="InterPro" id="IPR009072">
    <property type="entry name" value="Histone-fold"/>
</dbReference>
<dbReference type="InterPro" id="IPR000651">
    <property type="entry name" value="Ras-like_Gua-exchang_fac_N"/>
</dbReference>
<dbReference type="Gene3D" id="6.10.250.3060">
    <property type="match status" value="1"/>
</dbReference>
<feature type="domain" description="N-terminal Ras-GEF" evidence="7">
    <location>
        <begin position="601"/>
        <end position="746"/>
    </location>
</feature>
<dbReference type="PANTHER" id="PTHR23113:SF363">
    <property type="entry name" value="PROTEIN SON OF SEVENLESS"/>
    <property type="match status" value="1"/>
</dbReference>
<feature type="region of interest" description="Disordered" evidence="3">
    <location>
        <begin position="1060"/>
        <end position="1206"/>
    </location>
</feature>
<dbReference type="GO" id="GO:0003677">
    <property type="term" value="F:DNA binding"/>
    <property type="evidence" value="ECO:0007669"/>
    <property type="project" value="InterPro"/>
</dbReference>
<proteinExistence type="evidence at transcript level"/>
<feature type="compositionally biased region" description="Basic residues" evidence="3">
    <location>
        <begin position="1257"/>
        <end position="1268"/>
    </location>
</feature>
<dbReference type="Gene3D" id="1.20.900.10">
    <property type="entry name" value="Dbl homology (DH) domain"/>
    <property type="match status" value="1"/>
</dbReference>
<dbReference type="InterPro" id="IPR019804">
    <property type="entry name" value="Ras_G-nucl-exch_fac_CS"/>
</dbReference>
<dbReference type="CDD" id="cd00155">
    <property type="entry name" value="RasGEF"/>
    <property type="match status" value="1"/>
</dbReference>
<keyword evidence="1 2" id="KW-0344">Guanine-nucleotide releasing factor</keyword>
<dbReference type="Gene3D" id="2.30.29.30">
    <property type="entry name" value="Pleckstrin-homology domain (PH domain)/Phosphotyrosine-binding domain (PTB)"/>
    <property type="match status" value="1"/>
</dbReference>
<organism evidence="8">
    <name type="scientific">Pinctada imbricata</name>
    <name type="common">Atlantic pearl-oyster</name>
    <name type="synonym">Pinctada martensii</name>
    <dbReference type="NCBI Taxonomy" id="66713"/>
    <lineage>
        <taxon>Eukaryota</taxon>
        <taxon>Metazoa</taxon>
        <taxon>Spiralia</taxon>
        <taxon>Lophotrochozoa</taxon>
        <taxon>Mollusca</taxon>
        <taxon>Bivalvia</taxon>
        <taxon>Autobranchia</taxon>
        <taxon>Pteriomorphia</taxon>
        <taxon>Pterioida</taxon>
        <taxon>Pterioidea</taxon>
        <taxon>Pteriidae</taxon>
        <taxon>Pinctada</taxon>
    </lineage>
</organism>
<dbReference type="PROSITE" id="PS50009">
    <property type="entry name" value="RASGEF_CAT"/>
    <property type="match status" value="1"/>
</dbReference>
<dbReference type="PROSITE" id="PS50212">
    <property type="entry name" value="RASGEF_NTER"/>
    <property type="match status" value="1"/>
</dbReference>
<dbReference type="SMART" id="SM00325">
    <property type="entry name" value="RhoGEF"/>
    <property type="match status" value="1"/>
</dbReference>
<dbReference type="GO" id="GO:0046982">
    <property type="term" value="F:protein heterodimerization activity"/>
    <property type="evidence" value="ECO:0007669"/>
    <property type="project" value="InterPro"/>
</dbReference>
<dbReference type="EMBL" id="MK064542">
    <property type="protein sequence ID" value="QCW06541.1"/>
    <property type="molecule type" value="mRNA"/>
</dbReference>
<dbReference type="Gene3D" id="1.10.840.10">
    <property type="entry name" value="Ras guanine-nucleotide exchange factors catalytic domain"/>
    <property type="match status" value="1"/>
</dbReference>
<evidence type="ECO:0000256" key="2">
    <source>
        <dbReference type="PROSITE-ProRule" id="PRU00168"/>
    </source>
</evidence>